<dbReference type="Gene3D" id="1.20.120.1220">
    <property type="match status" value="1"/>
</dbReference>
<keyword evidence="6 7" id="KW-0472">Membrane</keyword>
<feature type="transmembrane region" description="Helical" evidence="7">
    <location>
        <begin position="70"/>
        <end position="89"/>
    </location>
</feature>
<feature type="transmembrane region" description="Helical" evidence="7">
    <location>
        <begin position="149"/>
        <end position="166"/>
    </location>
</feature>
<evidence type="ECO:0000256" key="2">
    <source>
        <dbReference type="ARBA" id="ARBA00005801"/>
    </source>
</evidence>
<dbReference type="AlphaFoldDB" id="A0A1F7I9A7"/>
<comment type="similarity">
    <text evidence="2">Belongs to the peptidase A24 family.</text>
</comment>
<protein>
    <recommendedName>
        <fullName evidence="12">Prepilin peptidase</fullName>
    </recommendedName>
</protein>
<evidence type="ECO:0000256" key="6">
    <source>
        <dbReference type="ARBA" id="ARBA00023136"/>
    </source>
</evidence>
<evidence type="ECO:0000313" key="10">
    <source>
        <dbReference type="EMBL" id="OGK39957.1"/>
    </source>
</evidence>
<evidence type="ECO:0000256" key="3">
    <source>
        <dbReference type="ARBA" id="ARBA00022475"/>
    </source>
</evidence>
<dbReference type="Pfam" id="PF06750">
    <property type="entry name" value="A24_N_bact"/>
    <property type="match status" value="1"/>
</dbReference>
<dbReference type="GO" id="GO:0004190">
    <property type="term" value="F:aspartic-type endopeptidase activity"/>
    <property type="evidence" value="ECO:0007669"/>
    <property type="project" value="InterPro"/>
</dbReference>
<dbReference type="PANTHER" id="PTHR30487:SF0">
    <property type="entry name" value="PREPILIN LEADER PEPTIDASE_N-METHYLTRANSFERASE-RELATED"/>
    <property type="match status" value="1"/>
</dbReference>
<keyword evidence="3" id="KW-1003">Cell membrane</keyword>
<feature type="transmembrane region" description="Helical" evidence="7">
    <location>
        <begin position="172"/>
        <end position="192"/>
    </location>
</feature>
<evidence type="ECO:0000313" key="11">
    <source>
        <dbReference type="Proteomes" id="UP000179270"/>
    </source>
</evidence>
<evidence type="ECO:0000256" key="5">
    <source>
        <dbReference type="ARBA" id="ARBA00022989"/>
    </source>
</evidence>
<evidence type="ECO:0000256" key="1">
    <source>
        <dbReference type="ARBA" id="ARBA00004651"/>
    </source>
</evidence>
<evidence type="ECO:0000256" key="4">
    <source>
        <dbReference type="ARBA" id="ARBA00022692"/>
    </source>
</evidence>
<dbReference type="GO" id="GO:0005886">
    <property type="term" value="C:plasma membrane"/>
    <property type="evidence" value="ECO:0007669"/>
    <property type="project" value="UniProtKB-SubCell"/>
</dbReference>
<feature type="transmembrane region" description="Helical" evidence="7">
    <location>
        <begin position="6"/>
        <end position="24"/>
    </location>
</feature>
<accession>A0A1F7I9A7</accession>
<proteinExistence type="inferred from homology"/>
<reference evidence="10 11" key="1">
    <citation type="journal article" date="2016" name="Nat. Commun.">
        <title>Thousands of microbial genomes shed light on interconnected biogeochemical processes in an aquifer system.</title>
        <authorList>
            <person name="Anantharaman K."/>
            <person name="Brown C.T."/>
            <person name="Hug L.A."/>
            <person name="Sharon I."/>
            <person name="Castelle C.J."/>
            <person name="Probst A.J."/>
            <person name="Thomas B.C."/>
            <person name="Singh A."/>
            <person name="Wilkins M.J."/>
            <person name="Karaoz U."/>
            <person name="Brodie E.L."/>
            <person name="Williams K.H."/>
            <person name="Hubbard S.S."/>
            <person name="Banfield J.F."/>
        </authorList>
    </citation>
    <scope>NUCLEOTIDE SEQUENCE [LARGE SCALE GENOMIC DNA]</scope>
</reference>
<comment type="subcellular location">
    <subcellularLocation>
        <location evidence="1">Cell membrane</location>
        <topology evidence="1">Multi-pass membrane protein</topology>
    </subcellularLocation>
</comment>
<evidence type="ECO:0000259" key="9">
    <source>
        <dbReference type="Pfam" id="PF06750"/>
    </source>
</evidence>
<dbReference type="Pfam" id="PF01478">
    <property type="entry name" value="Peptidase_A24"/>
    <property type="match status" value="1"/>
</dbReference>
<sequence>MFYLLIFLLGIAIGSFLNVLIDRLPQEETIMGRSHCDHCEKELEWNDLFPIFSYIYLKGKCRRCKKRLSFFYPMVELITGAMFVGVLIFSSNNLRGSPIAMLKYGGSISDSLLSIHTNFLYVLALLGIVSCAIVIFFADFKYQIIPDSIQVALFSFSFLFLITQGITPQIFLDHVLASFITMLPILLLFLFTKGKGMGFGDVKLAFTMGFLLGIVGGLAAVYIGFIAGAVIGIILILLKRKKFKSKIAFGPFLIIGFLFALFFQAQLDQIIRSFYSY</sequence>
<feature type="domain" description="Prepilin peptidase A24 N-terminal" evidence="9">
    <location>
        <begin position="8"/>
        <end position="87"/>
    </location>
</feature>
<dbReference type="Proteomes" id="UP000179270">
    <property type="component" value="Unassembled WGS sequence"/>
</dbReference>
<feature type="transmembrane region" description="Helical" evidence="7">
    <location>
        <begin position="249"/>
        <end position="267"/>
    </location>
</feature>
<evidence type="ECO:0000256" key="7">
    <source>
        <dbReference type="SAM" id="Phobius"/>
    </source>
</evidence>
<comment type="caution">
    <text evidence="10">The sequence shown here is derived from an EMBL/GenBank/DDBJ whole genome shotgun (WGS) entry which is preliminary data.</text>
</comment>
<name>A0A1F7I9A7_9BACT</name>
<evidence type="ECO:0000259" key="8">
    <source>
        <dbReference type="Pfam" id="PF01478"/>
    </source>
</evidence>
<gene>
    <name evidence="10" type="ORF">A3A74_03020</name>
</gene>
<dbReference type="InterPro" id="IPR010627">
    <property type="entry name" value="Prepilin_pept_A24_N"/>
</dbReference>
<evidence type="ECO:0008006" key="12">
    <source>
        <dbReference type="Google" id="ProtNLM"/>
    </source>
</evidence>
<dbReference type="STRING" id="1802055.A3A74_03020"/>
<keyword evidence="4 7" id="KW-0812">Transmembrane</keyword>
<dbReference type="PANTHER" id="PTHR30487">
    <property type="entry name" value="TYPE 4 PREPILIN-LIKE PROTEINS LEADER PEPTIDE-PROCESSING ENZYME"/>
    <property type="match status" value="1"/>
</dbReference>
<dbReference type="InterPro" id="IPR000045">
    <property type="entry name" value="Prepilin_IV_endopep_pep"/>
</dbReference>
<dbReference type="GO" id="GO:0006465">
    <property type="term" value="P:signal peptide processing"/>
    <property type="evidence" value="ECO:0007669"/>
    <property type="project" value="TreeGrafter"/>
</dbReference>
<keyword evidence="5 7" id="KW-1133">Transmembrane helix</keyword>
<dbReference type="EMBL" id="MGAF01000040">
    <property type="protein sequence ID" value="OGK39957.1"/>
    <property type="molecule type" value="Genomic_DNA"/>
</dbReference>
<feature type="domain" description="Prepilin type IV endopeptidase peptidase" evidence="8">
    <location>
        <begin position="128"/>
        <end position="233"/>
    </location>
</feature>
<feature type="transmembrane region" description="Helical" evidence="7">
    <location>
        <begin position="204"/>
        <end position="237"/>
    </location>
</feature>
<dbReference type="InterPro" id="IPR050882">
    <property type="entry name" value="Prepilin_peptidase/N-MTase"/>
</dbReference>
<feature type="transmembrane region" description="Helical" evidence="7">
    <location>
        <begin position="119"/>
        <end position="137"/>
    </location>
</feature>
<organism evidence="10 11">
    <name type="scientific">Candidatus Roizmanbacteria bacterium RIFCSPLOWO2_01_FULL_35_13</name>
    <dbReference type="NCBI Taxonomy" id="1802055"/>
    <lineage>
        <taxon>Bacteria</taxon>
        <taxon>Candidatus Roizmaniibacteriota</taxon>
    </lineage>
</organism>